<name>A0AA47MNY9_MERPO</name>
<keyword evidence="3" id="KW-0393">Immunoglobulin domain</keyword>
<dbReference type="FunFam" id="2.60.40.10:FF:000034">
    <property type="entry name" value="Titin isoform A"/>
    <property type="match status" value="1"/>
</dbReference>
<dbReference type="GO" id="GO:0031430">
    <property type="term" value="C:M band"/>
    <property type="evidence" value="ECO:0007669"/>
    <property type="project" value="TreeGrafter"/>
</dbReference>
<dbReference type="SMART" id="SM00408">
    <property type="entry name" value="IGc2"/>
    <property type="match status" value="1"/>
</dbReference>
<dbReference type="PANTHER" id="PTHR14340">
    <property type="entry name" value="MICROFIBRIL-ASSOCIATED GLYCOPROTEIN 3"/>
    <property type="match status" value="1"/>
</dbReference>
<evidence type="ECO:0000259" key="4">
    <source>
        <dbReference type="PROSITE" id="PS50835"/>
    </source>
</evidence>
<dbReference type="SUPFAM" id="SSF49265">
    <property type="entry name" value="Fibronectin type III"/>
    <property type="match status" value="2"/>
</dbReference>
<evidence type="ECO:0000256" key="1">
    <source>
        <dbReference type="ARBA" id="ARBA00022737"/>
    </source>
</evidence>
<dbReference type="PRINTS" id="PR00014">
    <property type="entry name" value="FNTYPEIII"/>
</dbReference>
<proteinExistence type="predicted"/>
<dbReference type="InterPro" id="IPR007110">
    <property type="entry name" value="Ig-like_dom"/>
</dbReference>
<protein>
    <submittedName>
        <fullName evidence="6">Titin</fullName>
    </submittedName>
</protein>
<dbReference type="SUPFAM" id="SSF48726">
    <property type="entry name" value="Immunoglobulin"/>
    <property type="match status" value="2"/>
</dbReference>
<feature type="domain" description="Ig-like" evidence="4">
    <location>
        <begin position="509"/>
        <end position="607"/>
    </location>
</feature>
<comment type="caution">
    <text evidence="6">The sequence shown here is derived from an EMBL/GenBank/DDBJ whole genome shotgun (WGS) entry which is preliminary data.</text>
</comment>
<dbReference type="FunFam" id="2.60.40.10:FF:000864">
    <property type="entry name" value="Titin b"/>
    <property type="match status" value="1"/>
</dbReference>
<dbReference type="CDD" id="cd00063">
    <property type="entry name" value="FN3"/>
    <property type="match status" value="4"/>
</dbReference>
<dbReference type="AlphaFoldDB" id="A0AA47MNY9"/>
<dbReference type="GO" id="GO:0008307">
    <property type="term" value="F:structural constituent of muscle"/>
    <property type="evidence" value="ECO:0007669"/>
    <property type="project" value="TreeGrafter"/>
</dbReference>
<keyword evidence="7" id="KW-1185">Reference proteome</keyword>
<dbReference type="InterPro" id="IPR003961">
    <property type="entry name" value="FN3_dom"/>
</dbReference>
<dbReference type="Proteomes" id="UP001174136">
    <property type="component" value="Unassembled WGS sequence"/>
</dbReference>
<dbReference type="PROSITE" id="PS50835">
    <property type="entry name" value="IG_LIKE"/>
    <property type="match status" value="2"/>
</dbReference>
<gene>
    <name evidence="6" type="primary">TTN_16</name>
    <name evidence="6" type="ORF">N1851_018367</name>
</gene>
<feature type="domain" description="Fibronectin type-III" evidence="5">
    <location>
        <begin position="408"/>
        <end position="505"/>
    </location>
</feature>
<reference evidence="6" key="1">
    <citation type="journal article" date="2023" name="Front. Mar. Sci.">
        <title>A new Merluccius polli reference genome to investigate the effects of global change in West African waters.</title>
        <authorList>
            <person name="Mateo J.L."/>
            <person name="Blanco-Fernandez C."/>
            <person name="Garcia-Vazquez E."/>
            <person name="Machado-Schiaffino G."/>
        </authorList>
    </citation>
    <scope>NUCLEOTIDE SEQUENCE</scope>
    <source>
        <strain evidence="6">C29</strain>
        <tissue evidence="6">Fin</tissue>
    </source>
</reference>
<dbReference type="PROSITE" id="PS50853">
    <property type="entry name" value="FN3"/>
    <property type="match status" value="4"/>
</dbReference>
<dbReference type="FunFam" id="2.60.40.10:FF:000056">
    <property type="entry name" value="twitchin isoform X4"/>
    <property type="match status" value="1"/>
</dbReference>
<keyword evidence="1" id="KW-0677">Repeat</keyword>
<evidence type="ECO:0000256" key="2">
    <source>
        <dbReference type="ARBA" id="ARBA00023157"/>
    </source>
</evidence>
<evidence type="ECO:0000259" key="5">
    <source>
        <dbReference type="PROSITE" id="PS50853"/>
    </source>
</evidence>
<dbReference type="SMART" id="SM00409">
    <property type="entry name" value="IG"/>
    <property type="match status" value="2"/>
</dbReference>
<dbReference type="Pfam" id="PF00041">
    <property type="entry name" value="fn3"/>
    <property type="match status" value="4"/>
</dbReference>
<dbReference type="InterPro" id="IPR036179">
    <property type="entry name" value="Ig-like_dom_sf"/>
</dbReference>
<dbReference type="SMART" id="SM00060">
    <property type="entry name" value="FN3"/>
    <property type="match status" value="4"/>
</dbReference>
<dbReference type="InterPro" id="IPR003598">
    <property type="entry name" value="Ig_sub2"/>
</dbReference>
<dbReference type="FunFam" id="2.60.40.10:FF:000032">
    <property type="entry name" value="palladin isoform X1"/>
    <property type="match status" value="1"/>
</dbReference>
<evidence type="ECO:0000313" key="7">
    <source>
        <dbReference type="Proteomes" id="UP001174136"/>
    </source>
</evidence>
<dbReference type="InterPro" id="IPR013783">
    <property type="entry name" value="Ig-like_fold"/>
</dbReference>
<organism evidence="6 7">
    <name type="scientific">Merluccius polli</name>
    <name type="common">Benguela hake</name>
    <name type="synonym">Merluccius cadenati</name>
    <dbReference type="NCBI Taxonomy" id="89951"/>
    <lineage>
        <taxon>Eukaryota</taxon>
        <taxon>Metazoa</taxon>
        <taxon>Chordata</taxon>
        <taxon>Craniata</taxon>
        <taxon>Vertebrata</taxon>
        <taxon>Euteleostomi</taxon>
        <taxon>Actinopterygii</taxon>
        <taxon>Neopterygii</taxon>
        <taxon>Teleostei</taxon>
        <taxon>Neoteleostei</taxon>
        <taxon>Acanthomorphata</taxon>
        <taxon>Zeiogadaria</taxon>
        <taxon>Gadariae</taxon>
        <taxon>Gadiformes</taxon>
        <taxon>Gadoidei</taxon>
        <taxon>Merlucciidae</taxon>
        <taxon>Merluccius</taxon>
    </lineage>
</organism>
<dbReference type="GO" id="GO:0048738">
    <property type="term" value="P:cardiac muscle tissue development"/>
    <property type="evidence" value="ECO:0007669"/>
    <property type="project" value="TreeGrafter"/>
</dbReference>
<feature type="domain" description="Ig-like" evidence="4">
    <location>
        <begin position="216"/>
        <end position="306"/>
    </location>
</feature>
<dbReference type="InterPro" id="IPR003599">
    <property type="entry name" value="Ig_sub"/>
</dbReference>
<dbReference type="InterPro" id="IPR036116">
    <property type="entry name" value="FN3_sf"/>
</dbReference>
<keyword evidence="2" id="KW-1015">Disulfide bond</keyword>
<sequence length="617" mass="68454">MEIFLLTTLSPHLLDPPEVPNKPEIDDITAHSMLVSWNEPGDNGSPILGYWVERREINSSHWARVNRDLIADTEVNVEGLIEGLTYIFRVAAENQAGPSKFSIPSDPKTAHAPTLPPGPPVARVMDTTDHSIDVEWDAPLDNGGGEILGYHVDKAMVGTKDWSRSTDRPWKTRAFTVYGVREGAKYLVRVIACNAAGEGTPGFTESVFVRNPAEKPVIEMDLSVKNGVIIRAGETLNLPATVTGKPKPSVTWTKDDGKPDKDRVEILEDGNESIVHIKNVQRKDSGKYLISVCNPSGIKSAWARVDVMDVPGLVTDLKPVVVTRKMIFLNWDDPIDNGGSDITGFLVERRDGKMHTWRQPVETTSSKCECVGIVEGQEYVFRVIAKNKYGMGPPLELGPILAVDPQGPPSYPEKFHYTERTKKSITLAWKPPRNDGGSPIIGYFIEKKRQDQQAFEPCNAEICPNLSMTVEGLEEDWMYEFRIKCTNLIGESEPSIPLTVMIQDDEVSPEIHMLKVFKGDCITVRKGELIEIPADVIGLPIPKVEWFMDDVLMKESSESVLMETVETGRMNCKTCVSIPSANRRDKGSYTVTASNNMGSCQHTVFVMVLGEIPTHDQ</sequence>
<dbReference type="InterPro" id="IPR013098">
    <property type="entry name" value="Ig_I-set"/>
</dbReference>
<dbReference type="Pfam" id="PF07679">
    <property type="entry name" value="I-set"/>
    <property type="match status" value="2"/>
</dbReference>
<dbReference type="PANTHER" id="PTHR14340:SF13">
    <property type="entry name" value="TITIN"/>
    <property type="match status" value="1"/>
</dbReference>
<feature type="domain" description="Fibronectin type-III" evidence="5">
    <location>
        <begin position="313"/>
        <end position="405"/>
    </location>
</feature>
<dbReference type="GO" id="GO:0045214">
    <property type="term" value="P:sarcomere organization"/>
    <property type="evidence" value="ECO:0007669"/>
    <property type="project" value="TreeGrafter"/>
</dbReference>
<dbReference type="FunFam" id="2.60.40.10:FF:000002">
    <property type="entry name" value="Titin a"/>
    <property type="match status" value="1"/>
</dbReference>
<dbReference type="EMBL" id="JAOPHQ010003412">
    <property type="protein sequence ID" value="KAK0143531.1"/>
    <property type="molecule type" value="Genomic_DNA"/>
</dbReference>
<feature type="domain" description="Fibronectin type-III" evidence="5">
    <location>
        <begin position="118"/>
        <end position="212"/>
    </location>
</feature>
<feature type="domain" description="Fibronectin type-III" evidence="5">
    <location>
        <begin position="19"/>
        <end position="117"/>
    </location>
</feature>
<evidence type="ECO:0000256" key="3">
    <source>
        <dbReference type="ARBA" id="ARBA00023319"/>
    </source>
</evidence>
<dbReference type="Gene3D" id="2.60.40.10">
    <property type="entry name" value="Immunoglobulins"/>
    <property type="match status" value="6"/>
</dbReference>
<dbReference type="FunFam" id="2.60.40.10:FF:000770">
    <property type="entry name" value="titin isoform X1"/>
    <property type="match status" value="1"/>
</dbReference>
<evidence type="ECO:0000313" key="6">
    <source>
        <dbReference type="EMBL" id="KAK0143531.1"/>
    </source>
</evidence>
<accession>A0AA47MNY9</accession>